<evidence type="ECO:0000256" key="7">
    <source>
        <dbReference type="ARBA" id="ARBA00023136"/>
    </source>
</evidence>
<evidence type="ECO:0000259" key="10">
    <source>
        <dbReference type="PROSITE" id="PS50893"/>
    </source>
</evidence>
<dbReference type="PROSITE" id="PS50893">
    <property type="entry name" value="ABC_TRANSPORTER_2"/>
    <property type="match status" value="1"/>
</dbReference>
<protein>
    <submittedName>
        <fullName evidence="12">Type I secretion system permease/ATPase</fullName>
    </submittedName>
</protein>
<feature type="transmembrane region" description="Helical" evidence="9">
    <location>
        <begin position="164"/>
        <end position="183"/>
    </location>
</feature>
<dbReference type="InterPro" id="IPR027417">
    <property type="entry name" value="P-loop_NTPase"/>
</dbReference>
<dbReference type="SUPFAM" id="SSF90123">
    <property type="entry name" value="ABC transporter transmembrane region"/>
    <property type="match status" value="1"/>
</dbReference>
<dbReference type="InterPro" id="IPR017871">
    <property type="entry name" value="ABC_transporter-like_CS"/>
</dbReference>
<dbReference type="PANTHER" id="PTHR24221:SF654">
    <property type="entry name" value="ATP-BINDING CASSETTE SUB-FAMILY B MEMBER 6"/>
    <property type="match status" value="1"/>
</dbReference>
<gene>
    <name evidence="12" type="ORF">RKE40_19095</name>
</gene>
<evidence type="ECO:0000313" key="12">
    <source>
        <dbReference type="EMBL" id="MDU0342007.1"/>
    </source>
</evidence>
<keyword evidence="4" id="KW-0547">Nucleotide-binding</keyword>
<dbReference type="SUPFAM" id="SSF52540">
    <property type="entry name" value="P-loop containing nucleoside triphosphate hydrolases"/>
    <property type="match status" value="1"/>
</dbReference>
<evidence type="ECO:0000256" key="2">
    <source>
        <dbReference type="ARBA" id="ARBA00005417"/>
    </source>
</evidence>
<dbReference type="InterPro" id="IPR003439">
    <property type="entry name" value="ABC_transporter-like_ATP-bd"/>
</dbReference>
<proteinExistence type="inferred from homology"/>
<dbReference type="InterPro" id="IPR003593">
    <property type="entry name" value="AAA+_ATPase"/>
</dbReference>
<dbReference type="NCBIfam" id="TIGR01842">
    <property type="entry name" value="type_I_sec_PrtD"/>
    <property type="match status" value="1"/>
</dbReference>
<feature type="region of interest" description="Disordered" evidence="8">
    <location>
        <begin position="565"/>
        <end position="596"/>
    </location>
</feature>
<keyword evidence="6 9" id="KW-1133">Transmembrane helix</keyword>
<evidence type="ECO:0000313" key="13">
    <source>
        <dbReference type="Proteomes" id="UP001254257"/>
    </source>
</evidence>
<feature type="transmembrane region" description="Helical" evidence="9">
    <location>
        <begin position="54"/>
        <end position="76"/>
    </location>
</feature>
<name>A0ABU3SB45_9HYPH</name>
<dbReference type="InterPro" id="IPR010128">
    <property type="entry name" value="ATPase_T1SS_PrtD-like"/>
</dbReference>
<dbReference type="PROSITE" id="PS50929">
    <property type="entry name" value="ABC_TM1F"/>
    <property type="match status" value="1"/>
</dbReference>
<feature type="transmembrane region" description="Helical" evidence="9">
    <location>
        <begin position="21"/>
        <end position="48"/>
    </location>
</feature>
<dbReference type="Pfam" id="PF00664">
    <property type="entry name" value="ABC_membrane"/>
    <property type="match status" value="1"/>
</dbReference>
<organism evidence="12 13">
    <name type="scientific">Bosea rubneri</name>
    <dbReference type="NCBI Taxonomy" id="3075434"/>
    <lineage>
        <taxon>Bacteria</taxon>
        <taxon>Pseudomonadati</taxon>
        <taxon>Pseudomonadota</taxon>
        <taxon>Alphaproteobacteria</taxon>
        <taxon>Hyphomicrobiales</taxon>
        <taxon>Boseaceae</taxon>
        <taxon>Bosea</taxon>
    </lineage>
</organism>
<comment type="similarity">
    <text evidence="2">Belongs to the ABC transporter superfamily.</text>
</comment>
<keyword evidence="13" id="KW-1185">Reference proteome</keyword>
<comment type="caution">
    <text evidence="12">The sequence shown here is derived from an EMBL/GenBank/DDBJ whole genome shotgun (WGS) entry which is preliminary data.</text>
</comment>
<evidence type="ECO:0000256" key="9">
    <source>
        <dbReference type="SAM" id="Phobius"/>
    </source>
</evidence>
<keyword evidence="5" id="KW-0067">ATP-binding</keyword>
<dbReference type="InterPro" id="IPR011527">
    <property type="entry name" value="ABC1_TM_dom"/>
</dbReference>
<dbReference type="PANTHER" id="PTHR24221">
    <property type="entry name" value="ATP-BINDING CASSETTE SUB-FAMILY B"/>
    <property type="match status" value="1"/>
</dbReference>
<evidence type="ECO:0000256" key="3">
    <source>
        <dbReference type="ARBA" id="ARBA00022692"/>
    </source>
</evidence>
<accession>A0ABU3SB45</accession>
<dbReference type="RefSeq" id="WP_316019807.1">
    <property type="nucleotide sequence ID" value="NZ_JAWDID010000032.1"/>
</dbReference>
<evidence type="ECO:0000256" key="4">
    <source>
        <dbReference type="ARBA" id="ARBA00022741"/>
    </source>
</evidence>
<dbReference type="EMBL" id="JAWDID010000032">
    <property type="protein sequence ID" value="MDU0342007.1"/>
    <property type="molecule type" value="Genomic_DNA"/>
</dbReference>
<comment type="subcellular location">
    <subcellularLocation>
        <location evidence="1">Cell membrane</location>
        <topology evidence="1">Multi-pass membrane protein</topology>
    </subcellularLocation>
</comment>
<keyword evidence="7 9" id="KW-0472">Membrane</keyword>
<dbReference type="PROSITE" id="PS00211">
    <property type="entry name" value="ABC_TRANSPORTER_1"/>
    <property type="match status" value="1"/>
</dbReference>
<feature type="domain" description="ABC transporter" evidence="10">
    <location>
        <begin position="336"/>
        <end position="572"/>
    </location>
</feature>
<dbReference type="Gene3D" id="1.20.1560.10">
    <property type="entry name" value="ABC transporter type 1, transmembrane domain"/>
    <property type="match status" value="1"/>
</dbReference>
<evidence type="ECO:0000259" key="11">
    <source>
        <dbReference type="PROSITE" id="PS50929"/>
    </source>
</evidence>
<evidence type="ECO:0000256" key="8">
    <source>
        <dbReference type="SAM" id="MobiDB-lite"/>
    </source>
</evidence>
<reference evidence="12 13" key="1">
    <citation type="submission" date="2023-09" db="EMBL/GenBank/DDBJ databases">
        <title>Whole genome shotgun sequencing (WGS) of Bosea sp. ZW T0_25, isolated from stored onions (Allium cepa).</title>
        <authorList>
            <person name="Stoll D.A."/>
            <person name="Huch M."/>
        </authorList>
    </citation>
    <scope>NUCLEOTIDE SEQUENCE [LARGE SCALE GENOMIC DNA]</scope>
    <source>
        <strain evidence="12 13">ZW T0_25</strain>
    </source>
</reference>
<dbReference type="SMART" id="SM00382">
    <property type="entry name" value="AAA"/>
    <property type="match status" value="1"/>
</dbReference>
<evidence type="ECO:0000256" key="5">
    <source>
        <dbReference type="ARBA" id="ARBA00022840"/>
    </source>
</evidence>
<keyword evidence="3 9" id="KW-0812">Transmembrane</keyword>
<dbReference type="InterPro" id="IPR036640">
    <property type="entry name" value="ABC1_TM_sf"/>
</dbReference>
<dbReference type="InterPro" id="IPR039421">
    <property type="entry name" value="Type_1_exporter"/>
</dbReference>
<evidence type="ECO:0000256" key="6">
    <source>
        <dbReference type="ARBA" id="ARBA00022989"/>
    </source>
</evidence>
<evidence type="ECO:0000256" key="1">
    <source>
        <dbReference type="ARBA" id="ARBA00004651"/>
    </source>
</evidence>
<feature type="domain" description="ABC transmembrane type-1" evidence="11">
    <location>
        <begin position="27"/>
        <end position="305"/>
    </location>
</feature>
<sequence>MASSRELASARRRDAAKLTQGFRSAFIFLFVMSGIINILALTGSLYMLQVYDRALTSGSVQTLVALSTLAIGLYLFQGGFDVIRSQVLVRVGARLDEDIAPIAHRVAIDMPRFGFSSAEALERGRDVDTVRAFLGSQGPSALFDLPWIPLYLAFVYFLHPWLGALTLGGAFILTLLTILSEVLTRRLNGTTRQAGIVRNAIADSNARNAEVLKAMGFAHQAVARFDSANREHLELQTQANDLGGTFGAISRVLRMILQSAILGLGAYLTIKGELSAGAIIAASVASARALAPVDLAIANWKGFVAARLAFGRLRDTVVALSQAVEPMKLPAPAKSLKVEKITVAAPGTGQILLSEVGFEMAAGTALGVIGPSGGGKTTLIRALTGIWPTLRGSVRLDGAELSQWPEESLGASIGYLPQEVSLLDATVEENISRLSPRADAFDIVAAAAAAGVHEMIVRLPNGYQTQLGSQGTALSAGQRQRIGLARALYGRPFLVVMDEPNSNLDGEGEAALNAAVEAIKKRGGIAIIVAHRPSALVAVDYVCLIQSGKLIAFGPKSEILVPSAGHGAGAPPAPSSAAPVTPMTGHFNAKHERVSA</sequence>
<dbReference type="Proteomes" id="UP001254257">
    <property type="component" value="Unassembled WGS sequence"/>
</dbReference>
<dbReference type="Gene3D" id="3.40.50.300">
    <property type="entry name" value="P-loop containing nucleotide triphosphate hydrolases"/>
    <property type="match status" value="1"/>
</dbReference>
<dbReference type="Pfam" id="PF00005">
    <property type="entry name" value="ABC_tran"/>
    <property type="match status" value="1"/>
</dbReference>